<gene>
    <name evidence="6" type="ORF">NJD11_04100</name>
</gene>
<evidence type="ECO:0000313" key="7">
    <source>
        <dbReference type="Proteomes" id="UP001272940"/>
    </source>
</evidence>
<evidence type="ECO:0000256" key="1">
    <source>
        <dbReference type="ARBA" id="ARBA00023125"/>
    </source>
</evidence>
<dbReference type="PROSITE" id="PS51736">
    <property type="entry name" value="RECOMBINASES_3"/>
    <property type="match status" value="1"/>
</dbReference>
<evidence type="ECO:0000256" key="2">
    <source>
        <dbReference type="ARBA" id="ARBA00023172"/>
    </source>
</evidence>
<keyword evidence="7" id="KW-1185">Reference proteome</keyword>
<feature type="domain" description="Resolvase/invertase-type recombinase catalytic" evidence="4">
    <location>
        <begin position="1"/>
        <end position="153"/>
    </location>
</feature>
<dbReference type="Pfam" id="PF07508">
    <property type="entry name" value="Recombinase"/>
    <property type="match status" value="1"/>
</dbReference>
<dbReference type="PROSITE" id="PS51737">
    <property type="entry name" value="RECOMBINASE_DNA_BIND"/>
    <property type="match status" value="1"/>
</dbReference>
<accession>A0ABU4KM66</accession>
<proteinExistence type="predicted"/>
<dbReference type="InterPro" id="IPR006119">
    <property type="entry name" value="Resolv_N"/>
</dbReference>
<feature type="coiled-coil region" evidence="3">
    <location>
        <begin position="381"/>
        <end position="436"/>
    </location>
</feature>
<protein>
    <submittedName>
        <fullName evidence="6">Recombinase family protein</fullName>
    </submittedName>
</protein>
<keyword evidence="2" id="KW-0233">DNA recombination</keyword>
<name>A0ABU4KM66_BREVE</name>
<keyword evidence="3" id="KW-0175">Coiled coil</keyword>
<dbReference type="InterPro" id="IPR050639">
    <property type="entry name" value="SSR_resolvase"/>
</dbReference>
<dbReference type="Gene3D" id="3.90.1750.20">
    <property type="entry name" value="Putative Large Serine Recombinase, Chain B, Domain 2"/>
    <property type="match status" value="1"/>
</dbReference>
<sequence>MRFSSAAQREGDSLRRQLQAAKDWAAARPDVELDTTTRDLGVSAYKGEHRVRGALASFLKRIEQGDIPTGSYFLIESFDRLSRETEMVAVNLLTSITLAGIKVVTLVDGHEYHAGSDAMDIMRAVIVMSRAHNENKARAQKLREAWADKKRRARETGEVLSRRGPAWTKFDERSKKFVLVADRAEIVQRIFDECNQGLGITAISSRLNAEKVPPFVKGSDGWHQGYVLTILRSPSVCGYYQPTLTTNNPGQRMGREADGDIIENYYPRVIEDATFYTAQDMLARRNKRGGGKGRRGKTFANLLLGLGRCEQCGGTLILGSRANSSAVRHFRCYQQSRKHNCDNTTRYLATDVEDRLMYFLQRARMNEDRAAPDTAALVVKLAQIDDVKRRIETLLDQLEERVPGVAERLASRNDELTKLEQEAAELRINVERRAKTRGDESIRNTLDWLRVVEGNAPDAEVYMARAKANAMLNDLFDFIMPADGGIYIGMGDRFRWVGEDMMTFDLPMPENAGTITGKELGDYRGPLEFADEAH</sequence>
<evidence type="ECO:0000259" key="4">
    <source>
        <dbReference type="PROSITE" id="PS51736"/>
    </source>
</evidence>
<comment type="caution">
    <text evidence="6">The sequence shown here is derived from an EMBL/GenBank/DDBJ whole genome shotgun (WGS) entry which is preliminary data.</text>
</comment>
<dbReference type="RefSeq" id="WP_167334141.1">
    <property type="nucleotide sequence ID" value="NZ_JAMYEC010000002.1"/>
</dbReference>
<keyword evidence="1" id="KW-0238">DNA-binding</keyword>
<dbReference type="Proteomes" id="UP001272940">
    <property type="component" value="Unassembled WGS sequence"/>
</dbReference>
<reference evidence="6 7" key="1">
    <citation type="journal article" date="2023" name="FEMS Microbes">
        <title>Whole genomes of deep-sea sponge-associated bacteria exhibit high novel natural product potential.</title>
        <authorList>
            <person name="Hesketh-Best P.J."/>
            <person name="January G.G."/>
            <person name="Koch M.J."/>
            <person name="Warburton P.J."/>
            <person name="Howell K.L."/>
            <person name="Upton M."/>
        </authorList>
    </citation>
    <scope>NUCLEOTIDE SEQUENCE [LARGE SCALE GENOMIC DNA]</scope>
    <source>
        <strain evidence="6 7">PC206-O</strain>
    </source>
</reference>
<dbReference type="PANTHER" id="PTHR30461">
    <property type="entry name" value="DNA-INVERTASE FROM LAMBDOID PROPHAGE"/>
    <property type="match status" value="1"/>
</dbReference>
<evidence type="ECO:0000256" key="3">
    <source>
        <dbReference type="SAM" id="Coils"/>
    </source>
</evidence>
<feature type="domain" description="Recombinase" evidence="5">
    <location>
        <begin position="166"/>
        <end position="288"/>
    </location>
</feature>
<dbReference type="InterPro" id="IPR011109">
    <property type="entry name" value="DNA_bind_recombinase_dom"/>
</dbReference>
<dbReference type="InterPro" id="IPR036162">
    <property type="entry name" value="Resolvase-like_N_sf"/>
</dbReference>
<evidence type="ECO:0000313" key="6">
    <source>
        <dbReference type="EMBL" id="MDX2334120.1"/>
    </source>
</evidence>
<dbReference type="Gene3D" id="3.40.50.1390">
    <property type="entry name" value="Resolvase, N-terminal catalytic domain"/>
    <property type="match status" value="1"/>
</dbReference>
<dbReference type="PANTHER" id="PTHR30461:SF2">
    <property type="entry name" value="SERINE RECOMBINASE PINE-RELATED"/>
    <property type="match status" value="1"/>
</dbReference>
<dbReference type="SUPFAM" id="SSF53041">
    <property type="entry name" value="Resolvase-like"/>
    <property type="match status" value="1"/>
</dbReference>
<dbReference type="SMART" id="SM00857">
    <property type="entry name" value="Resolvase"/>
    <property type="match status" value="1"/>
</dbReference>
<dbReference type="EMBL" id="JAMYEC010000002">
    <property type="protein sequence ID" value="MDX2334120.1"/>
    <property type="molecule type" value="Genomic_DNA"/>
</dbReference>
<organism evidence="6 7">
    <name type="scientific">Brevundimonas vesicularis</name>
    <name type="common">Pseudomonas vesicularis</name>
    <dbReference type="NCBI Taxonomy" id="41276"/>
    <lineage>
        <taxon>Bacteria</taxon>
        <taxon>Pseudomonadati</taxon>
        <taxon>Pseudomonadota</taxon>
        <taxon>Alphaproteobacteria</taxon>
        <taxon>Caulobacterales</taxon>
        <taxon>Caulobacteraceae</taxon>
        <taxon>Brevundimonas</taxon>
    </lineage>
</organism>
<dbReference type="InterPro" id="IPR038109">
    <property type="entry name" value="DNA_bind_recomb_sf"/>
</dbReference>
<evidence type="ECO:0000259" key="5">
    <source>
        <dbReference type="PROSITE" id="PS51737"/>
    </source>
</evidence>
<dbReference type="CDD" id="cd00338">
    <property type="entry name" value="Ser_Recombinase"/>
    <property type="match status" value="1"/>
</dbReference>